<feature type="compositionally biased region" description="Gly residues" evidence="1">
    <location>
        <begin position="36"/>
        <end position="53"/>
    </location>
</feature>
<gene>
    <name evidence="2" type="ORF">SMN809_LOCUS32168</name>
</gene>
<proteinExistence type="predicted"/>
<feature type="non-terminal residue" evidence="2">
    <location>
        <position position="1"/>
    </location>
</feature>
<feature type="region of interest" description="Disordered" evidence="1">
    <location>
        <begin position="14"/>
        <end position="53"/>
    </location>
</feature>
<dbReference type="AlphaFoldDB" id="A0A8S2WCM2"/>
<dbReference type="Proteomes" id="UP000676336">
    <property type="component" value="Unassembled WGS sequence"/>
</dbReference>
<name>A0A8S2WCM2_9BILA</name>
<sequence length="53" mass="5705">SFVSSYRYFPNQQTGISGFGTAPIPRRQPDAQDNGGNRGPNIFGGRGYVLGDN</sequence>
<protein>
    <submittedName>
        <fullName evidence="2">Uncharacterized protein</fullName>
    </submittedName>
</protein>
<organism evidence="2 3">
    <name type="scientific">Rotaria magnacalcarata</name>
    <dbReference type="NCBI Taxonomy" id="392030"/>
    <lineage>
        <taxon>Eukaryota</taxon>
        <taxon>Metazoa</taxon>
        <taxon>Spiralia</taxon>
        <taxon>Gnathifera</taxon>
        <taxon>Rotifera</taxon>
        <taxon>Eurotatoria</taxon>
        <taxon>Bdelloidea</taxon>
        <taxon>Philodinida</taxon>
        <taxon>Philodinidae</taxon>
        <taxon>Rotaria</taxon>
    </lineage>
</organism>
<dbReference type="EMBL" id="CAJOBI010066511">
    <property type="protein sequence ID" value="CAF4438633.1"/>
    <property type="molecule type" value="Genomic_DNA"/>
</dbReference>
<accession>A0A8S2WCM2</accession>
<evidence type="ECO:0000313" key="2">
    <source>
        <dbReference type="EMBL" id="CAF4438633.1"/>
    </source>
</evidence>
<comment type="caution">
    <text evidence="2">The sequence shown here is derived from an EMBL/GenBank/DDBJ whole genome shotgun (WGS) entry which is preliminary data.</text>
</comment>
<evidence type="ECO:0000313" key="3">
    <source>
        <dbReference type="Proteomes" id="UP000676336"/>
    </source>
</evidence>
<reference evidence="2" key="1">
    <citation type="submission" date="2021-02" db="EMBL/GenBank/DDBJ databases">
        <authorList>
            <person name="Nowell W R."/>
        </authorList>
    </citation>
    <scope>NUCLEOTIDE SEQUENCE</scope>
</reference>
<evidence type="ECO:0000256" key="1">
    <source>
        <dbReference type="SAM" id="MobiDB-lite"/>
    </source>
</evidence>